<feature type="signal peptide" evidence="2">
    <location>
        <begin position="1"/>
        <end position="23"/>
    </location>
</feature>
<keyword evidence="4" id="KW-1185">Reference proteome</keyword>
<name>A0ABU1DKQ6_9HYPH</name>
<accession>A0ABU1DKQ6</accession>
<dbReference type="PANTHER" id="PTHR42928:SF5">
    <property type="entry name" value="BLR1237 PROTEIN"/>
    <property type="match status" value="1"/>
</dbReference>
<dbReference type="EMBL" id="JADBEO010000066">
    <property type="protein sequence ID" value="MDR4308714.1"/>
    <property type="molecule type" value="Genomic_DNA"/>
</dbReference>
<proteinExistence type="inferred from homology"/>
<dbReference type="PANTHER" id="PTHR42928">
    <property type="entry name" value="TRICARBOXYLATE-BINDING PROTEIN"/>
    <property type="match status" value="1"/>
</dbReference>
<gene>
    <name evidence="3" type="ORF">IHQ68_19005</name>
</gene>
<evidence type="ECO:0000256" key="1">
    <source>
        <dbReference type="ARBA" id="ARBA00006987"/>
    </source>
</evidence>
<dbReference type="Gene3D" id="3.40.190.10">
    <property type="entry name" value="Periplasmic binding protein-like II"/>
    <property type="match status" value="1"/>
</dbReference>
<protein>
    <submittedName>
        <fullName evidence="3">Tripartite tricarboxylate transporter substrate binding protein BugD</fullName>
    </submittedName>
</protein>
<evidence type="ECO:0000256" key="2">
    <source>
        <dbReference type="SAM" id="SignalP"/>
    </source>
</evidence>
<dbReference type="SUPFAM" id="SSF53850">
    <property type="entry name" value="Periplasmic binding protein-like II"/>
    <property type="match status" value="1"/>
</dbReference>
<dbReference type="InterPro" id="IPR005064">
    <property type="entry name" value="BUG"/>
</dbReference>
<dbReference type="InterPro" id="IPR042100">
    <property type="entry name" value="Bug_dom1"/>
</dbReference>
<dbReference type="Gene3D" id="3.40.190.150">
    <property type="entry name" value="Bordetella uptake gene, domain 1"/>
    <property type="match status" value="1"/>
</dbReference>
<reference evidence="3" key="1">
    <citation type="submission" date="2020-10" db="EMBL/GenBank/DDBJ databases">
        <authorList>
            <person name="Abbas A."/>
            <person name="Razzaq R."/>
            <person name="Waqas M."/>
            <person name="Abbas N."/>
            <person name="Nielsen T.K."/>
            <person name="Hansen L.H."/>
            <person name="Hussain S."/>
            <person name="Shahid M."/>
        </authorList>
    </citation>
    <scope>NUCLEOTIDE SEQUENCE</scope>
    <source>
        <strain evidence="3">S14</strain>
    </source>
</reference>
<dbReference type="Proteomes" id="UP001181622">
    <property type="component" value="Unassembled WGS sequence"/>
</dbReference>
<dbReference type="RefSeq" id="WP_309394695.1">
    <property type="nucleotide sequence ID" value="NZ_JADBEO010000066.1"/>
</dbReference>
<dbReference type="Pfam" id="PF03401">
    <property type="entry name" value="TctC"/>
    <property type="match status" value="1"/>
</dbReference>
<sequence length="326" mass="34141">MRIVSIFAALCIVGGAAAVPARAQDDYPARPVTVIVPYAAGGPTDSIARLTAEGMGRELGKQFVVENVTGAGGTLASTRVARSDPDGYTLMVHHIGISTAPALYRKLAFDTKTAFAPIGLISDAPSTVIARPDFPANTFPELIAKIKAEKGSLTYAHAGLGASSHLCGTLFQQAIGVQMTTVPYKGNGPILTDLMGKQIDITCDQTTNTTGPIKEGKVKGYAVTANKRVAQLPDVPTSEEGGLKGFEMSTWHGIYAPAGTPDAVIAKLSAALQKTVTDPAFVDRLAKISTTAASKEDATPEALKKRLFSEIDRWSPIIKAAGQFAD</sequence>
<keyword evidence="2" id="KW-0732">Signal</keyword>
<feature type="chain" id="PRO_5045056009" evidence="2">
    <location>
        <begin position="24"/>
        <end position="326"/>
    </location>
</feature>
<comment type="similarity">
    <text evidence="1">Belongs to the UPF0065 (bug) family.</text>
</comment>
<evidence type="ECO:0000313" key="3">
    <source>
        <dbReference type="EMBL" id="MDR4308714.1"/>
    </source>
</evidence>
<dbReference type="PIRSF" id="PIRSF017082">
    <property type="entry name" value="YflP"/>
    <property type="match status" value="1"/>
</dbReference>
<organism evidence="3 4">
    <name type="scientific">Chelatococcus sambhunathii</name>
    <dbReference type="NCBI Taxonomy" id="363953"/>
    <lineage>
        <taxon>Bacteria</taxon>
        <taxon>Pseudomonadati</taxon>
        <taxon>Pseudomonadota</taxon>
        <taxon>Alphaproteobacteria</taxon>
        <taxon>Hyphomicrobiales</taxon>
        <taxon>Chelatococcaceae</taxon>
        <taxon>Chelatococcus</taxon>
    </lineage>
</organism>
<evidence type="ECO:0000313" key="4">
    <source>
        <dbReference type="Proteomes" id="UP001181622"/>
    </source>
</evidence>
<comment type="caution">
    <text evidence="3">The sequence shown here is derived from an EMBL/GenBank/DDBJ whole genome shotgun (WGS) entry which is preliminary data.</text>
</comment>